<evidence type="ECO:0000313" key="1">
    <source>
        <dbReference type="EMBL" id="SDQ22402.1"/>
    </source>
</evidence>
<dbReference type="RefSeq" id="WP_159437782.1">
    <property type="nucleotide sequence ID" value="NZ_FNKJ01000002.1"/>
</dbReference>
<sequence>MSDFMKSNEKTERLERWQSAKDWHSDGTSTTLSWLVASKDSFNSL</sequence>
<name>A0A1H0Z4I1_9PSED</name>
<dbReference type="EMBL" id="FNKJ01000002">
    <property type="protein sequence ID" value="SDQ22402.1"/>
    <property type="molecule type" value="Genomic_DNA"/>
</dbReference>
<reference evidence="2" key="1">
    <citation type="submission" date="2016-10" db="EMBL/GenBank/DDBJ databases">
        <authorList>
            <person name="Varghese N."/>
            <person name="Submissions S."/>
        </authorList>
    </citation>
    <scope>NUCLEOTIDE SEQUENCE [LARGE SCALE GENOMIC DNA]</scope>
    <source>
        <strain evidence="2">BS3775</strain>
    </source>
</reference>
<dbReference type="AlphaFoldDB" id="A0A1H0Z4I1"/>
<accession>A0A1H0Z4I1</accession>
<organism evidence="1 2">
    <name type="scientific">Pseudomonas moorei</name>
    <dbReference type="NCBI Taxonomy" id="395599"/>
    <lineage>
        <taxon>Bacteria</taxon>
        <taxon>Pseudomonadati</taxon>
        <taxon>Pseudomonadota</taxon>
        <taxon>Gammaproteobacteria</taxon>
        <taxon>Pseudomonadales</taxon>
        <taxon>Pseudomonadaceae</taxon>
        <taxon>Pseudomonas</taxon>
    </lineage>
</organism>
<evidence type="ECO:0000313" key="2">
    <source>
        <dbReference type="Proteomes" id="UP000199570"/>
    </source>
</evidence>
<gene>
    <name evidence="1" type="ORF">SAMN04490195_1010</name>
</gene>
<protein>
    <submittedName>
        <fullName evidence="1">Uncharacterized protein</fullName>
    </submittedName>
</protein>
<keyword evidence="2" id="KW-1185">Reference proteome</keyword>
<proteinExistence type="predicted"/>
<dbReference type="Proteomes" id="UP000199570">
    <property type="component" value="Unassembled WGS sequence"/>
</dbReference>